<dbReference type="SMART" id="SM00025">
    <property type="entry name" value="Pumilio"/>
    <property type="match status" value="6"/>
</dbReference>
<dbReference type="AlphaFoldDB" id="A0A914HMI9"/>
<evidence type="ECO:0000313" key="7">
    <source>
        <dbReference type="WBParaSite" id="Gr19_v10_g287.t1"/>
    </source>
</evidence>
<evidence type="ECO:0000256" key="3">
    <source>
        <dbReference type="ARBA" id="ARBA00022782"/>
    </source>
</evidence>
<dbReference type="GO" id="GO:0003730">
    <property type="term" value="F:mRNA 3'-UTR binding"/>
    <property type="evidence" value="ECO:0007669"/>
    <property type="project" value="TreeGrafter"/>
</dbReference>
<evidence type="ECO:0000256" key="2">
    <source>
        <dbReference type="ARBA" id="ARBA00022737"/>
    </source>
</evidence>
<dbReference type="InterPro" id="IPR011989">
    <property type="entry name" value="ARM-like"/>
</dbReference>
<dbReference type="InterPro" id="IPR016024">
    <property type="entry name" value="ARM-type_fold"/>
</dbReference>
<dbReference type="Gene3D" id="1.25.10.10">
    <property type="entry name" value="Leucine-rich Repeat Variant"/>
    <property type="match status" value="1"/>
</dbReference>
<dbReference type="GO" id="GO:0005634">
    <property type="term" value="C:nucleus"/>
    <property type="evidence" value="ECO:0007669"/>
    <property type="project" value="TreeGrafter"/>
</dbReference>
<sequence>MLLLKSSTKGVERFSHSIPSSVLTTTAAVAAQDKPIASEFTHKSNVRRQMPAYGNSVLCESLEKSSDSMGSSFGSMLESSEYSRLVQSFHSSFSSPKNTASEVVVLGAASQLDINALVKLAKDPAGVGNRELQQRMDQDERFRQNVLRTIVNGGKENFLQLCIDCNACFVIQKLVENGGEDMQRELFNLVRPLAFKMVLNRFACRIVQKVVINLTDSHVHQLLCQQFNGHENTLVTDQNGNHFVQCVVEHFAPNVYGKFVLALANFPAGLNAVFENKYGCRVIQLVLERIVQLVNDRNTGNNEKDMAFSILHELMEPILKNAKSLAQNEYANYLVQFVLKSPHLRRQRCYIIKNHIIGNVYHLSLLKYSSHVVEQAFRNADSRCFCLTMLFKEVLEGYKPSNVEGKYRTALCEMLFNQFGNYVVQEMIRIAKEVHVHRRPGDPNWLLNIWRCVSDNKEGLSRYSSGKKIISSLQRMQ</sequence>
<proteinExistence type="predicted"/>
<evidence type="ECO:0000313" key="6">
    <source>
        <dbReference type="Proteomes" id="UP000887572"/>
    </source>
</evidence>
<protein>
    <submittedName>
        <fullName evidence="7">PUM-HD domain-containing protein</fullName>
    </submittedName>
</protein>
<name>A0A914HMI9_GLORO</name>
<evidence type="ECO:0000256" key="1">
    <source>
        <dbReference type="ARBA" id="ARBA00022473"/>
    </source>
</evidence>
<dbReference type="PANTHER" id="PTHR12537">
    <property type="entry name" value="RNA BINDING PROTEIN PUMILIO-RELATED"/>
    <property type="match status" value="1"/>
</dbReference>
<dbReference type="Proteomes" id="UP000887572">
    <property type="component" value="Unplaced"/>
</dbReference>
<feature type="repeat" description="Pumilio" evidence="4">
    <location>
        <begin position="149"/>
        <end position="188"/>
    </location>
</feature>
<dbReference type="GO" id="GO:0005737">
    <property type="term" value="C:cytoplasm"/>
    <property type="evidence" value="ECO:0007669"/>
    <property type="project" value="TreeGrafter"/>
</dbReference>
<dbReference type="PROSITE" id="PS50302">
    <property type="entry name" value="PUM"/>
    <property type="match status" value="1"/>
</dbReference>
<keyword evidence="2" id="KW-0677">Repeat</keyword>
<reference evidence="7" key="1">
    <citation type="submission" date="2022-11" db="UniProtKB">
        <authorList>
            <consortium name="WormBaseParasite"/>
        </authorList>
    </citation>
    <scope>IDENTIFICATION</scope>
</reference>
<dbReference type="GO" id="GO:0030154">
    <property type="term" value="P:cell differentiation"/>
    <property type="evidence" value="ECO:0007669"/>
    <property type="project" value="UniProtKB-KW"/>
</dbReference>
<keyword evidence="6" id="KW-1185">Reference proteome</keyword>
<dbReference type="InterPro" id="IPR033133">
    <property type="entry name" value="PUM-HD"/>
</dbReference>
<dbReference type="InterPro" id="IPR001313">
    <property type="entry name" value="Pumilio_RNA-bd_rpt"/>
</dbReference>
<keyword evidence="3" id="KW-0221">Differentiation</keyword>
<evidence type="ECO:0000259" key="5">
    <source>
        <dbReference type="PROSITE" id="PS50303"/>
    </source>
</evidence>
<dbReference type="SUPFAM" id="SSF48371">
    <property type="entry name" value="ARM repeat"/>
    <property type="match status" value="1"/>
</dbReference>
<dbReference type="PROSITE" id="PS50303">
    <property type="entry name" value="PUM_HD"/>
    <property type="match status" value="1"/>
</dbReference>
<accession>A0A914HMI9</accession>
<dbReference type="Pfam" id="PF00806">
    <property type="entry name" value="PUF"/>
    <property type="match status" value="5"/>
</dbReference>
<feature type="domain" description="PUM-HD" evidence="5">
    <location>
        <begin position="81"/>
        <end position="477"/>
    </location>
</feature>
<evidence type="ECO:0000256" key="4">
    <source>
        <dbReference type="PROSITE-ProRule" id="PRU00317"/>
    </source>
</evidence>
<organism evidence="6 7">
    <name type="scientific">Globodera rostochiensis</name>
    <name type="common">Golden nematode worm</name>
    <name type="synonym">Heterodera rostochiensis</name>
    <dbReference type="NCBI Taxonomy" id="31243"/>
    <lineage>
        <taxon>Eukaryota</taxon>
        <taxon>Metazoa</taxon>
        <taxon>Ecdysozoa</taxon>
        <taxon>Nematoda</taxon>
        <taxon>Chromadorea</taxon>
        <taxon>Rhabditida</taxon>
        <taxon>Tylenchina</taxon>
        <taxon>Tylenchomorpha</taxon>
        <taxon>Tylenchoidea</taxon>
        <taxon>Heteroderidae</taxon>
        <taxon>Heteroderinae</taxon>
        <taxon>Globodera</taxon>
    </lineage>
</organism>
<dbReference type="WBParaSite" id="Gr19_v10_g287.t1">
    <property type="protein sequence ID" value="Gr19_v10_g287.t1"/>
    <property type="gene ID" value="Gr19_v10_g287"/>
</dbReference>
<keyword evidence="1" id="KW-0217">Developmental protein</keyword>
<dbReference type="PANTHER" id="PTHR12537:SF112">
    <property type="entry name" value="FEM-3 MRNA-BINDING FACTOR 1-RELATED"/>
    <property type="match status" value="1"/>
</dbReference>
<dbReference type="GO" id="GO:0010608">
    <property type="term" value="P:post-transcriptional regulation of gene expression"/>
    <property type="evidence" value="ECO:0007669"/>
    <property type="project" value="TreeGrafter"/>
</dbReference>